<dbReference type="InParanoid" id="A0A3N4KIP8"/>
<keyword evidence="8" id="KW-1185">Reference proteome</keyword>
<dbReference type="Gene3D" id="1.25.40.10">
    <property type="entry name" value="Tetratricopeptide repeat domain"/>
    <property type="match status" value="2"/>
</dbReference>
<comment type="similarity">
    <text evidence="1">Belongs to the CCM1 family.</text>
</comment>
<reference evidence="7 8" key="1">
    <citation type="journal article" date="2018" name="Nat. Ecol. Evol.">
        <title>Pezizomycetes genomes reveal the molecular basis of ectomycorrhizal truffle lifestyle.</title>
        <authorList>
            <person name="Murat C."/>
            <person name="Payen T."/>
            <person name="Noel B."/>
            <person name="Kuo A."/>
            <person name="Morin E."/>
            <person name="Chen J."/>
            <person name="Kohler A."/>
            <person name="Krizsan K."/>
            <person name="Balestrini R."/>
            <person name="Da Silva C."/>
            <person name="Montanini B."/>
            <person name="Hainaut M."/>
            <person name="Levati E."/>
            <person name="Barry K.W."/>
            <person name="Belfiori B."/>
            <person name="Cichocki N."/>
            <person name="Clum A."/>
            <person name="Dockter R.B."/>
            <person name="Fauchery L."/>
            <person name="Guy J."/>
            <person name="Iotti M."/>
            <person name="Le Tacon F."/>
            <person name="Lindquist E.A."/>
            <person name="Lipzen A."/>
            <person name="Malagnac F."/>
            <person name="Mello A."/>
            <person name="Molinier V."/>
            <person name="Miyauchi S."/>
            <person name="Poulain J."/>
            <person name="Riccioni C."/>
            <person name="Rubini A."/>
            <person name="Sitrit Y."/>
            <person name="Splivallo R."/>
            <person name="Traeger S."/>
            <person name="Wang M."/>
            <person name="Zifcakova L."/>
            <person name="Wipf D."/>
            <person name="Zambonelli A."/>
            <person name="Paolocci F."/>
            <person name="Nowrousian M."/>
            <person name="Ottonello S."/>
            <person name="Baldrian P."/>
            <person name="Spatafora J.W."/>
            <person name="Henrissat B."/>
            <person name="Nagy L.G."/>
            <person name="Aury J.M."/>
            <person name="Wincker P."/>
            <person name="Grigoriev I.V."/>
            <person name="Bonfante P."/>
            <person name="Martin F.M."/>
        </authorList>
    </citation>
    <scope>NUCLEOTIDE SEQUENCE [LARGE SCALE GENOMIC DNA]</scope>
    <source>
        <strain evidence="7 8">CCBAS932</strain>
    </source>
</reference>
<comment type="function">
    <text evidence="3">Regulates mitochondrial small subunit maturation by controlling 15S rRNA 5'-end processing. Localizes to the 5' precursor of the 15S rRNA in a position that is subsequently occupied by mS47 in the mature yeast mtSSU. Uses structure and sequence-specific RNA recognition, binding to a single-stranded region of the precursor and specifically recognizing bases -6 to -1. The exchange of Ccm1 for mS47 is coupled to the irreversible removal of precursor rRNA that is accompanied by conformational changes of the mitoribosomal proteins uS5m and mS26. These conformational changes signal completion of 5'-end rRNA processing through protection of the mature 5'-end of the 15S rRNA and stabilization of mS47. The removal of the 5' precursor together with the dissociation of Ccm1 may be catalyzed by the 5'-3' exoribonuclease Pet127. Involved in the specific removal of group I introns in mitochondrial encoded transcripts.</text>
</comment>
<dbReference type="Pfam" id="PF01535">
    <property type="entry name" value="PPR"/>
    <property type="match status" value="2"/>
</dbReference>
<dbReference type="OrthoDB" id="1908178at2759"/>
<evidence type="ECO:0000256" key="2">
    <source>
        <dbReference type="ARBA" id="ARBA00022737"/>
    </source>
</evidence>
<dbReference type="NCBIfam" id="TIGR00756">
    <property type="entry name" value="PPR"/>
    <property type="match status" value="1"/>
</dbReference>
<evidence type="ECO:0000256" key="1">
    <source>
        <dbReference type="ARBA" id="ARBA00006192"/>
    </source>
</evidence>
<feature type="repeat" description="PPR" evidence="5">
    <location>
        <begin position="362"/>
        <end position="396"/>
    </location>
</feature>
<dbReference type="AlphaFoldDB" id="A0A3N4KIP8"/>
<proteinExistence type="inferred from homology"/>
<dbReference type="STRING" id="1392247.A0A3N4KIP8"/>
<accession>A0A3N4KIP8</accession>
<feature type="repeat" description="PPR" evidence="5">
    <location>
        <begin position="432"/>
        <end position="466"/>
    </location>
</feature>
<evidence type="ECO:0000256" key="3">
    <source>
        <dbReference type="ARBA" id="ARBA00044493"/>
    </source>
</evidence>
<feature type="region of interest" description="Disordered" evidence="6">
    <location>
        <begin position="152"/>
        <end position="227"/>
    </location>
</feature>
<evidence type="ECO:0000256" key="4">
    <source>
        <dbReference type="ARBA" id="ARBA00044511"/>
    </source>
</evidence>
<dbReference type="PANTHER" id="PTHR47447:SF17">
    <property type="entry name" value="OS12G0638900 PROTEIN"/>
    <property type="match status" value="1"/>
</dbReference>
<feature type="compositionally biased region" description="Low complexity" evidence="6">
    <location>
        <begin position="45"/>
        <end position="59"/>
    </location>
</feature>
<name>A0A3N4KIP8_9PEZI</name>
<comment type="subunit">
    <text evidence="4">Binds to mitochondrial small subunit 15S rRNA.</text>
</comment>
<organism evidence="7 8">
    <name type="scientific">Morchella conica CCBAS932</name>
    <dbReference type="NCBI Taxonomy" id="1392247"/>
    <lineage>
        <taxon>Eukaryota</taxon>
        <taxon>Fungi</taxon>
        <taxon>Dikarya</taxon>
        <taxon>Ascomycota</taxon>
        <taxon>Pezizomycotina</taxon>
        <taxon>Pezizomycetes</taxon>
        <taxon>Pezizales</taxon>
        <taxon>Morchellaceae</taxon>
        <taxon>Morchella</taxon>
    </lineage>
</organism>
<keyword evidence="2" id="KW-0677">Repeat</keyword>
<dbReference type="PROSITE" id="PS51375">
    <property type="entry name" value="PPR"/>
    <property type="match status" value="3"/>
</dbReference>
<evidence type="ECO:0000313" key="8">
    <source>
        <dbReference type="Proteomes" id="UP000277580"/>
    </source>
</evidence>
<evidence type="ECO:0000256" key="5">
    <source>
        <dbReference type="PROSITE-ProRule" id="PRU00708"/>
    </source>
</evidence>
<dbReference type="InterPro" id="IPR002885">
    <property type="entry name" value="PPR_rpt"/>
</dbReference>
<dbReference type="InterPro" id="IPR011990">
    <property type="entry name" value="TPR-like_helical_dom_sf"/>
</dbReference>
<evidence type="ECO:0000313" key="7">
    <source>
        <dbReference type="EMBL" id="RPB09219.1"/>
    </source>
</evidence>
<protein>
    <recommendedName>
        <fullName evidence="9">Pentacotripeptide-repeat region of PRORP domain-containing protein</fullName>
    </recommendedName>
</protein>
<feature type="repeat" description="PPR" evidence="5">
    <location>
        <begin position="515"/>
        <end position="549"/>
    </location>
</feature>
<sequence length="656" mass="72711">MFTLCLVDVSTTRTYSSVALRFSRCRLQFIVPSIPIEDHHRRRYSSSSPPSSSPSSAPPIGLGGLCSRRPSTIQQLRGGAPPAATTAAATLTTTTTTTTTTKWPSSVRTSMDNFFIDALVRASLCKHHSSTLPTPARTRAICTIRRVPSSPHHDFPIIDLTPRPPFSPAVKSELKSFSDPYYDGSYDDDSPAHPATPDDLDDDDAPPPKPFPNDPKATVRPPLPWHACTTPESQSALRRFKRHLADPHTPHETLYRSYRALPTPQILHLQLHHINAFTARMMTVPQRTEPAMLRYLAVLDDLRAASLPITRPEYNAAISFVARSFDAVTPSDAKAAIHLWQQSESPTTTTAAAAAAAGVPSDITTFNILLDMASKSDTPLLVEWLLRELSSRGMAPDRFTHTTLITYHGLRGDGEGVRMAYRALVDAGEIVDTVVLNAVMAAFLRAGQPQSAEYIYENMKRAALDPGHPPPARGPADRDWVGKRRWAKVLKAVAERRRRIIGGYMKEFNASLAPDVYTFNMVVLQSAKTGDYERAMALFREMGVLGVRVDETILVALLKGFYWYGGMSQTPWTPERLEEVVAWAFDARRGIVMEKSLAKWILMSTARVYNSKELVLKIWPRITKRWVRQGGEVDPETREVLKGLVGHGGGVFKQVV</sequence>
<gene>
    <name evidence="7" type="ORF">P167DRAFT_567439</name>
</gene>
<feature type="region of interest" description="Disordered" evidence="6">
    <location>
        <begin position="40"/>
        <end position="64"/>
    </location>
</feature>
<evidence type="ECO:0000256" key="6">
    <source>
        <dbReference type="SAM" id="MobiDB-lite"/>
    </source>
</evidence>
<evidence type="ECO:0008006" key="9">
    <source>
        <dbReference type="Google" id="ProtNLM"/>
    </source>
</evidence>
<dbReference type="PANTHER" id="PTHR47447">
    <property type="entry name" value="OS03G0856100 PROTEIN"/>
    <property type="match status" value="1"/>
</dbReference>
<dbReference type="Proteomes" id="UP000277580">
    <property type="component" value="Unassembled WGS sequence"/>
</dbReference>
<dbReference type="EMBL" id="ML119154">
    <property type="protein sequence ID" value="RPB09219.1"/>
    <property type="molecule type" value="Genomic_DNA"/>
</dbReference>